<dbReference type="Gene3D" id="3.90.79.10">
    <property type="entry name" value="Nucleoside Triphosphate Pyrophosphohydrolase"/>
    <property type="match status" value="1"/>
</dbReference>
<feature type="domain" description="Nudix hydrolase" evidence="1">
    <location>
        <begin position="29"/>
        <end position="169"/>
    </location>
</feature>
<gene>
    <name evidence="2" type="ORF">QMA01_11500</name>
</gene>
<sequence>METEKLRVYDEHGNPQGIETRQAVHEQGLWHETFHCWMVGRRNNRDTVYLQLRSEAKKDFPGLFDITAAGHLLADETVEDGVREVKEELGLEVDFDKLILLGMVKDQMEIPGFIDNERCHCFLSPMPNNNDLRFELQLEEVSGMGEVDFEALADLFAGKEEEVEIDGFIATLDGHSPFKKRIGLKEIVPHSSSYLEKIIYLIRQELNK</sequence>
<dbReference type="InterPro" id="IPR015797">
    <property type="entry name" value="NUDIX_hydrolase-like_dom_sf"/>
</dbReference>
<dbReference type="EMBL" id="JASDCQ010000003">
    <property type="protein sequence ID" value="MDN3427919.1"/>
    <property type="molecule type" value="Genomic_DNA"/>
</dbReference>
<dbReference type="CDD" id="cd04692">
    <property type="entry name" value="NUDIX_Hydrolase"/>
    <property type="match status" value="1"/>
</dbReference>
<dbReference type="InterPro" id="IPR000086">
    <property type="entry name" value="NUDIX_hydrolase_dom"/>
</dbReference>
<evidence type="ECO:0000313" key="2">
    <source>
        <dbReference type="EMBL" id="MDN3427919.1"/>
    </source>
</evidence>
<dbReference type="PANTHER" id="PTHR10885:SF0">
    <property type="entry name" value="ISOPENTENYL-DIPHOSPHATE DELTA-ISOMERASE"/>
    <property type="match status" value="1"/>
</dbReference>
<evidence type="ECO:0000259" key="1">
    <source>
        <dbReference type="PROSITE" id="PS51462"/>
    </source>
</evidence>
<comment type="caution">
    <text evidence="2">The sequence shown here is derived from an EMBL/GenBank/DDBJ whole genome shotgun (WGS) entry which is preliminary data.</text>
</comment>
<protein>
    <submittedName>
        <fullName evidence="2">NUDIX domain-containing protein</fullName>
    </submittedName>
</protein>
<organism evidence="2 3">
    <name type="scientific">Planococcus notacanthi</name>
    <dbReference type="NCBI Taxonomy" id="3035188"/>
    <lineage>
        <taxon>Bacteria</taxon>
        <taxon>Bacillati</taxon>
        <taxon>Bacillota</taxon>
        <taxon>Bacilli</taxon>
        <taxon>Bacillales</taxon>
        <taxon>Caryophanaceae</taxon>
        <taxon>Planococcus</taxon>
    </lineage>
</organism>
<reference evidence="2 3" key="1">
    <citation type="submission" date="2023-03" db="EMBL/GenBank/DDBJ databases">
        <authorList>
            <person name="Uniacke-Lowe S."/>
            <person name="Ross P."/>
            <person name="Hill C."/>
        </authorList>
    </citation>
    <scope>NUCLEOTIDE SEQUENCE [LARGE SCALE GENOMIC DNA]</scope>
    <source>
        <strain evidence="2 3">APC 4016</strain>
    </source>
</reference>
<dbReference type="Proteomes" id="UP001225873">
    <property type="component" value="Unassembled WGS sequence"/>
</dbReference>
<dbReference type="RefSeq" id="WP_290215040.1">
    <property type="nucleotide sequence ID" value="NZ_JASDCQ010000003.1"/>
</dbReference>
<name>A0ABT7ZLA8_9BACL</name>
<keyword evidence="3" id="KW-1185">Reference proteome</keyword>
<proteinExistence type="predicted"/>
<evidence type="ECO:0000313" key="3">
    <source>
        <dbReference type="Proteomes" id="UP001225873"/>
    </source>
</evidence>
<dbReference type="PROSITE" id="PS51462">
    <property type="entry name" value="NUDIX"/>
    <property type="match status" value="1"/>
</dbReference>
<dbReference type="Pfam" id="PF00293">
    <property type="entry name" value="NUDIX"/>
    <property type="match status" value="1"/>
</dbReference>
<dbReference type="PANTHER" id="PTHR10885">
    <property type="entry name" value="ISOPENTENYL-DIPHOSPHATE DELTA-ISOMERASE"/>
    <property type="match status" value="1"/>
</dbReference>
<dbReference type="SUPFAM" id="SSF55811">
    <property type="entry name" value="Nudix"/>
    <property type="match status" value="1"/>
</dbReference>
<accession>A0ABT7ZLA8</accession>